<dbReference type="Proteomes" id="UP000019331">
    <property type="component" value="Chromosome"/>
</dbReference>
<gene>
    <name evidence="1" type="ORF">BPA_0900006</name>
</gene>
<keyword evidence="2" id="KW-1185">Reference proteome</keyword>
<organism evidence="1 2">
    <name type="scientific">Borrelia parkeri SLO</name>
    <dbReference type="NCBI Taxonomy" id="1313294"/>
    <lineage>
        <taxon>Bacteria</taxon>
        <taxon>Pseudomonadati</taxon>
        <taxon>Spirochaetota</taxon>
        <taxon>Spirochaetia</taxon>
        <taxon>Spirochaetales</taxon>
        <taxon>Borreliaceae</taxon>
        <taxon>Borrelia</taxon>
    </lineage>
</organism>
<proteinExistence type="predicted"/>
<accession>A0ABM7D5M5</accession>
<dbReference type="EMBL" id="CP005851">
    <property type="protein sequence ID" value="AHH09533.1"/>
    <property type="molecule type" value="Genomic_DNA"/>
</dbReference>
<name>A0ABM7D5M5_BORPR</name>
<protein>
    <submittedName>
        <fullName evidence="1">Uncharacterized protein</fullName>
    </submittedName>
</protein>
<reference evidence="1" key="1">
    <citation type="submission" date="2016-10" db="EMBL/GenBank/DDBJ databases">
        <title>Comparative Genomics of Relapsing Fever Spirochetes.</title>
        <authorList>
            <person name="Schwan T.G."/>
            <person name="Raffel S.J."/>
            <person name="Porcella S.F."/>
            <person name="Martens C.A."/>
            <person name="Bruno D.P."/>
            <person name="Ricklefs S.M."/>
            <person name="Barbian K.B."/>
        </authorList>
    </citation>
    <scope>NUCLEOTIDE SEQUENCE</scope>
    <source>
        <strain evidence="1">SLO</strain>
    </source>
</reference>
<sequence>MANIDFTKSTLNKSDKVIAEAIANLNNIFKFLFVETSSNDEIFTNKCIVSKIYSYDI</sequence>
<evidence type="ECO:0000313" key="1">
    <source>
        <dbReference type="EMBL" id="AHH09533.1"/>
    </source>
</evidence>
<evidence type="ECO:0000313" key="2">
    <source>
        <dbReference type="Proteomes" id="UP000019331"/>
    </source>
</evidence>